<dbReference type="InterPro" id="IPR004843">
    <property type="entry name" value="Calcineurin-like_PHP"/>
</dbReference>
<organism evidence="2 3">
    <name type="scientific">Allohahella marinimesophila</name>
    <dbReference type="NCBI Taxonomy" id="1054972"/>
    <lineage>
        <taxon>Bacteria</taxon>
        <taxon>Pseudomonadati</taxon>
        <taxon>Pseudomonadota</taxon>
        <taxon>Gammaproteobacteria</taxon>
        <taxon>Oceanospirillales</taxon>
        <taxon>Hahellaceae</taxon>
        <taxon>Allohahella</taxon>
    </lineage>
</organism>
<dbReference type="Pfam" id="PF00149">
    <property type="entry name" value="Metallophos"/>
    <property type="match status" value="1"/>
</dbReference>
<comment type="caution">
    <text evidence="2">The sequence shown here is derived from an EMBL/GenBank/DDBJ whole genome shotgun (WGS) entry which is preliminary data.</text>
</comment>
<gene>
    <name evidence="2" type="ORF">GCM10022278_37850</name>
</gene>
<protein>
    <submittedName>
        <fullName evidence="2">Metallophosphoesterase</fullName>
    </submittedName>
</protein>
<dbReference type="Proteomes" id="UP001501337">
    <property type="component" value="Unassembled WGS sequence"/>
</dbReference>
<feature type="domain" description="Calcineurin-like phosphoesterase" evidence="1">
    <location>
        <begin position="19"/>
        <end position="204"/>
    </location>
</feature>
<proteinExistence type="predicted"/>
<evidence type="ECO:0000259" key="1">
    <source>
        <dbReference type="Pfam" id="PF00149"/>
    </source>
</evidence>
<sequence length="233" mass="25437">MLPFHMANSATLPDTCSAIVCVSDLQGRELGPRNRLLGEVVADELIRMVRSRQIPAVEQVLLAGDMFDYEDCHKRGGSGEVLPVWESFCRSFPTVAGVLGNHDILEKSQRLPKNGTLLDSAVRKIGSFTIGGVSGIIGDPKRLQRKSEGDFLCCVEAVIAKRPDILLLHQGPDDPSTGRRGEALVRKALEDRYRGLTVFGHAHWEWPFLISLGAGQAINVDARVVVITPATCK</sequence>
<evidence type="ECO:0000313" key="2">
    <source>
        <dbReference type="EMBL" id="GAA3977519.1"/>
    </source>
</evidence>
<dbReference type="InterPro" id="IPR029052">
    <property type="entry name" value="Metallo-depent_PP-like"/>
</dbReference>
<keyword evidence="3" id="KW-1185">Reference proteome</keyword>
<reference evidence="3" key="1">
    <citation type="journal article" date="2019" name="Int. J. Syst. Evol. Microbiol.">
        <title>The Global Catalogue of Microorganisms (GCM) 10K type strain sequencing project: providing services to taxonomists for standard genome sequencing and annotation.</title>
        <authorList>
            <consortium name="The Broad Institute Genomics Platform"/>
            <consortium name="The Broad Institute Genome Sequencing Center for Infectious Disease"/>
            <person name="Wu L."/>
            <person name="Ma J."/>
        </authorList>
    </citation>
    <scope>NUCLEOTIDE SEQUENCE [LARGE SCALE GENOMIC DNA]</scope>
    <source>
        <strain evidence="3">JCM 17555</strain>
    </source>
</reference>
<accession>A0ABP7Q7I3</accession>
<name>A0ABP7Q7I3_9GAMM</name>
<evidence type="ECO:0000313" key="3">
    <source>
        <dbReference type="Proteomes" id="UP001501337"/>
    </source>
</evidence>
<dbReference type="EMBL" id="BAABBO010000021">
    <property type="protein sequence ID" value="GAA3977519.1"/>
    <property type="molecule type" value="Genomic_DNA"/>
</dbReference>
<dbReference type="SUPFAM" id="SSF56300">
    <property type="entry name" value="Metallo-dependent phosphatases"/>
    <property type="match status" value="1"/>
</dbReference>
<dbReference type="Gene3D" id="3.60.21.10">
    <property type="match status" value="1"/>
</dbReference>